<keyword evidence="2" id="KW-0812">Transmembrane</keyword>
<organism evidence="3 4">
    <name type="scientific">Streptomyces tardus</name>
    <dbReference type="NCBI Taxonomy" id="2780544"/>
    <lineage>
        <taxon>Bacteria</taxon>
        <taxon>Bacillati</taxon>
        <taxon>Actinomycetota</taxon>
        <taxon>Actinomycetes</taxon>
        <taxon>Kitasatosporales</taxon>
        <taxon>Streptomycetaceae</taxon>
        <taxon>Streptomyces</taxon>
    </lineage>
</organism>
<dbReference type="Proteomes" id="UP000694501">
    <property type="component" value="Unassembled WGS sequence"/>
</dbReference>
<feature type="region of interest" description="Disordered" evidence="1">
    <location>
        <begin position="1"/>
        <end position="52"/>
    </location>
</feature>
<evidence type="ECO:0000256" key="2">
    <source>
        <dbReference type="SAM" id="Phobius"/>
    </source>
</evidence>
<protein>
    <submittedName>
        <fullName evidence="3">Uncharacterized protein</fullName>
    </submittedName>
</protein>
<evidence type="ECO:0000313" key="4">
    <source>
        <dbReference type="Proteomes" id="UP000694501"/>
    </source>
</evidence>
<feature type="transmembrane region" description="Helical" evidence="2">
    <location>
        <begin position="567"/>
        <end position="586"/>
    </location>
</feature>
<sequence>MTDRPAAPPSASDADHRATTAEHAEPAEHAAATDTAPAPAESDVPPGAEPHPAVDSTEFALAHLRVLRRGQRREDARSTLYVIYCLAVFSCIWAVPYLAAAANAARSGAAQGLIAERTLAVLPSLVVVVTALVLLTGARSACWRGPVLLSRPDAAWLLPHPIVRARVLLPVLRRTALIAASGGAVLGAMAGFALQAVTATPWWATTSAGLWWGTVTGLLCTAVRVWVQRRQQRLTRAGAREFTLLRAGVGLLAVSAGLVACARLAPGGPDWPATLLVWSGPWAWPALPLTAAAGQFGGAAGWGTAAAGVLLSGATLALLGRWALRDAPRVPARVLRLQSTVAHQLTAALYSFDLGGARRLASGVYRRAPARWRPEPPRTRWLLVPWRDLLALLRAPGRMTGTLVWALAATAVVRFAAETSGELRVLASALGLALLSRAAGRAAVGAELDGADPMRSGPLPWPRGRLALRHAPLPIAVLGLAVAAGTALLAVTTGPQPSTLTLLAAVPACTAAALAGAYRGQMPPHLLIGTDTAMGNTGALNVLLWHCRAPLVLLLLATPAYPLLPHPYALLWFGALTAGLLWWALVRARRR</sequence>
<feature type="transmembrane region" description="Helical" evidence="2">
    <location>
        <begin position="176"/>
        <end position="197"/>
    </location>
</feature>
<feature type="transmembrane region" description="Helical" evidence="2">
    <location>
        <begin position="539"/>
        <end position="561"/>
    </location>
</feature>
<keyword evidence="4" id="KW-1185">Reference proteome</keyword>
<gene>
    <name evidence="3" type="ORF">JGS22_003135</name>
</gene>
<proteinExistence type="predicted"/>
<feature type="transmembrane region" description="Helical" evidence="2">
    <location>
        <begin position="286"/>
        <end position="319"/>
    </location>
</feature>
<feature type="transmembrane region" description="Helical" evidence="2">
    <location>
        <begin position="499"/>
        <end position="518"/>
    </location>
</feature>
<evidence type="ECO:0000256" key="1">
    <source>
        <dbReference type="SAM" id="MobiDB-lite"/>
    </source>
</evidence>
<feature type="transmembrane region" description="Helical" evidence="2">
    <location>
        <begin position="209"/>
        <end position="227"/>
    </location>
</feature>
<accession>A0A949JK59</accession>
<name>A0A949JK59_9ACTN</name>
<feature type="compositionally biased region" description="Low complexity" evidence="1">
    <location>
        <begin position="29"/>
        <end position="41"/>
    </location>
</feature>
<dbReference type="RefSeq" id="WP_216814824.1">
    <property type="nucleotide sequence ID" value="NZ_JAELVF020000001.1"/>
</dbReference>
<feature type="compositionally biased region" description="Basic and acidic residues" evidence="1">
    <location>
        <begin position="13"/>
        <end position="28"/>
    </location>
</feature>
<keyword evidence="2" id="KW-1133">Transmembrane helix</keyword>
<feature type="transmembrane region" description="Helical" evidence="2">
    <location>
        <begin position="78"/>
        <end position="99"/>
    </location>
</feature>
<evidence type="ECO:0000313" key="3">
    <source>
        <dbReference type="EMBL" id="MBU7596656.1"/>
    </source>
</evidence>
<feature type="transmembrane region" description="Helical" evidence="2">
    <location>
        <begin position="247"/>
        <end position="266"/>
    </location>
</feature>
<dbReference type="AlphaFoldDB" id="A0A949JK59"/>
<reference evidence="3" key="1">
    <citation type="submission" date="2021-06" db="EMBL/GenBank/DDBJ databases">
        <title>Sequencing of actinobacteria type strains.</title>
        <authorList>
            <person name="Nguyen G.-S."/>
            <person name="Wentzel A."/>
        </authorList>
    </citation>
    <scope>NUCLEOTIDE SEQUENCE</scope>
    <source>
        <strain evidence="3">P38-E01</strain>
    </source>
</reference>
<feature type="transmembrane region" description="Helical" evidence="2">
    <location>
        <begin position="119"/>
        <end position="138"/>
    </location>
</feature>
<dbReference type="EMBL" id="JAELVF020000001">
    <property type="protein sequence ID" value="MBU7596656.1"/>
    <property type="molecule type" value="Genomic_DNA"/>
</dbReference>
<feature type="transmembrane region" description="Helical" evidence="2">
    <location>
        <begin position="473"/>
        <end position="493"/>
    </location>
</feature>
<comment type="caution">
    <text evidence="3">The sequence shown here is derived from an EMBL/GenBank/DDBJ whole genome shotgun (WGS) entry which is preliminary data.</text>
</comment>
<keyword evidence="2" id="KW-0472">Membrane</keyword>